<proteinExistence type="predicted"/>
<dbReference type="EMBL" id="LGUC01000001">
    <property type="protein sequence ID" value="KPN30739.1"/>
    <property type="molecule type" value="Genomic_DNA"/>
</dbReference>
<sequence>MEETGPEVEEEAAEATEHSPPVDEIKGIGPAYSERLAEIGIETVADLRGGDAAEIAERTTAPEGTVQKWIDRADDWD</sequence>
<feature type="compositionally biased region" description="Basic and acidic residues" evidence="1">
    <location>
        <begin position="15"/>
        <end position="26"/>
    </location>
</feature>
<evidence type="ECO:0000256" key="1">
    <source>
        <dbReference type="SAM" id="MobiDB-lite"/>
    </source>
</evidence>
<dbReference type="AlphaFoldDB" id="A0A0N8HZX7"/>
<dbReference type="Proteomes" id="UP000050535">
    <property type="component" value="Unassembled WGS sequence"/>
</dbReference>
<organism evidence="2 3">
    <name type="scientific">Halolamina pelagica</name>
    <dbReference type="NCBI Taxonomy" id="699431"/>
    <lineage>
        <taxon>Archaea</taxon>
        <taxon>Methanobacteriati</taxon>
        <taxon>Methanobacteriota</taxon>
        <taxon>Stenosarchaea group</taxon>
        <taxon>Halobacteria</taxon>
        <taxon>Halobacteriales</taxon>
        <taxon>Haloferacaceae</taxon>
    </lineage>
</organism>
<gene>
    <name evidence="2" type="ORF">SY89_01477</name>
</gene>
<comment type="caution">
    <text evidence="2">The sequence shown here is derived from an EMBL/GenBank/DDBJ whole genome shotgun (WGS) entry which is preliminary data.</text>
</comment>
<feature type="compositionally biased region" description="Acidic residues" evidence="1">
    <location>
        <begin position="1"/>
        <end position="14"/>
    </location>
</feature>
<keyword evidence="3" id="KW-1185">Reference proteome</keyword>
<protein>
    <submittedName>
        <fullName evidence="2">DNA polymerase IV</fullName>
    </submittedName>
</protein>
<name>A0A0N8HZX7_9EURY</name>
<dbReference type="Gene3D" id="1.10.150.20">
    <property type="entry name" value="5' to 3' exonuclease, C-terminal subdomain"/>
    <property type="match status" value="1"/>
</dbReference>
<dbReference type="PATRIC" id="fig|699431.3.peg.1511"/>
<reference evidence="3" key="1">
    <citation type="submission" date="2013-11" db="EMBL/GenBank/DDBJ databases">
        <authorList>
            <person name="Hoang H.T."/>
            <person name="Killian M.L."/>
            <person name="Madson D.M."/>
            <person name="Arruda P.H.E."/>
            <person name="Sun D."/>
            <person name="Schwartz K.J."/>
            <person name="Yoon K."/>
        </authorList>
    </citation>
    <scope>NUCLEOTIDE SEQUENCE [LARGE SCALE GENOMIC DNA]</scope>
    <source>
        <strain evidence="3">CDK2</strain>
    </source>
</reference>
<evidence type="ECO:0000313" key="3">
    <source>
        <dbReference type="Proteomes" id="UP000050535"/>
    </source>
</evidence>
<dbReference type="Pfam" id="PF14520">
    <property type="entry name" value="HHH_5"/>
    <property type="match status" value="1"/>
</dbReference>
<evidence type="ECO:0000313" key="2">
    <source>
        <dbReference type="EMBL" id="KPN30739.1"/>
    </source>
</evidence>
<accession>A0A0N8HZX7</accession>
<feature type="region of interest" description="Disordered" evidence="1">
    <location>
        <begin position="1"/>
        <end position="29"/>
    </location>
</feature>
<dbReference type="STRING" id="699431.SY89_01477"/>
<dbReference type="RefSeq" id="WP_054583613.1">
    <property type="nucleotide sequence ID" value="NZ_LGUC01000001.1"/>
</dbReference>